<accession>A2FC40</accession>
<dbReference type="EMBL" id="DS113711">
    <property type="protein sequence ID" value="EAX97535.1"/>
    <property type="molecule type" value="Genomic_DNA"/>
</dbReference>
<dbReference type="RefSeq" id="XP_001310465.1">
    <property type="nucleotide sequence ID" value="XM_001310464.1"/>
</dbReference>
<dbReference type="KEGG" id="tva:4755320"/>
<proteinExistence type="predicted"/>
<dbReference type="VEuPathDB" id="TrichDB:TVAGG3_0757180"/>
<reference evidence="1" key="1">
    <citation type="submission" date="2006-10" db="EMBL/GenBank/DDBJ databases">
        <authorList>
            <person name="Amadeo P."/>
            <person name="Zhao Q."/>
            <person name="Wortman J."/>
            <person name="Fraser-Liggett C."/>
            <person name="Carlton J."/>
        </authorList>
    </citation>
    <scope>NUCLEOTIDE SEQUENCE</scope>
    <source>
        <strain evidence="1">G3</strain>
    </source>
</reference>
<keyword evidence="2" id="KW-1185">Reference proteome</keyword>
<name>A2FC40_TRIV3</name>
<dbReference type="InParanoid" id="A2FC40"/>
<protein>
    <submittedName>
        <fullName evidence="1">Uncharacterized protein</fullName>
    </submittedName>
</protein>
<dbReference type="VEuPathDB" id="TrichDB:TVAG_331210"/>
<gene>
    <name evidence="1" type="ORF">TVAG_331210</name>
</gene>
<sequence length="196" mass="23040">MPNTFGCLEEPEEEEEIEEIADDSMVVILPDEIAAHIGERTHNPHPFANYIYDKYIHAQSEGLRVYVMNFILKLYYAEERRRDTSNKSLMEKLSVLRQAIALMIWSHMMVDEQGRTYVSDYPDKKIVYHWAGILDVIARDYASRHQESREVVHELCMLRNRLKDEVAQGIYPELGYPIPSREEFQNFMGNRNSHVC</sequence>
<evidence type="ECO:0000313" key="2">
    <source>
        <dbReference type="Proteomes" id="UP000001542"/>
    </source>
</evidence>
<dbReference type="AlphaFoldDB" id="A2FC40"/>
<organism evidence="1 2">
    <name type="scientific">Trichomonas vaginalis (strain ATCC PRA-98 / G3)</name>
    <dbReference type="NCBI Taxonomy" id="412133"/>
    <lineage>
        <taxon>Eukaryota</taxon>
        <taxon>Metamonada</taxon>
        <taxon>Parabasalia</taxon>
        <taxon>Trichomonadida</taxon>
        <taxon>Trichomonadidae</taxon>
        <taxon>Trichomonas</taxon>
    </lineage>
</organism>
<reference evidence="1" key="2">
    <citation type="journal article" date="2007" name="Science">
        <title>Draft genome sequence of the sexually transmitted pathogen Trichomonas vaginalis.</title>
        <authorList>
            <person name="Carlton J.M."/>
            <person name="Hirt R.P."/>
            <person name="Silva J.C."/>
            <person name="Delcher A.L."/>
            <person name="Schatz M."/>
            <person name="Zhao Q."/>
            <person name="Wortman J.R."/>
            <person name="Bidwell S.L."/>
            <person name="Alsmark U.C.M."/>
            <person name="Besteiro S."/>
            <person name="Sicheritz-Ponten T."/>
            <person name="Noel C.J."/>
            <person name="Dacks J.B."/>
            <person name="Foster P.G."/>
            <person name="Simillion C."/>
            <person name="Van de Peer Y."/>
            <person name="Miranda-Saavedra D."/>
            <person name="Barton G.J."/>
            <person name="Westrop G.D."/>
            <person name="Mueller S."/>
            <person name="Dessi D."/>
            <person name="Fiori P.L."/>
            <person name="Ren Q."/>
            <person name="Paulsen I."/>
            <person name="Zhang H."/>
            <person name="Bastida-Corcuera F.D."/>
            <person name="Simoes-Barbosa A."/>
            <person name="Brown M.T."/>
            <person name="Hayes R.D."/>
            <person name="Mukherjee M."/>
            <person name="Okumura C.Y."/>
            <person name="Schneider R."/>
            <person name="Smith A.J."/>
            <person name="Vanacova S."/>
            <person name="Villalvazo M."/>
            <person name="Haas B.J."/>
            <person name="Pertea M."/>
            <person name="Feldblyum T.V."/>
            <person name="Utterback T.R."/>
            <person name="Shu C.L."/>
            <person name="Osoegawa K."/>
            <person name="de Jong P.J."/>
            <person name="Hrdy I."/>
            <person name="Horvathova L."/>
            <person name="Zubacova Z."/>
            <person name="Dolezal P."/>
            <person name="Malik S.B."/>
            <person name="Logsdon J.M. Jr."/>
            <person name="Henze K."/>
            <person name="Gupta A."/>
            <person name="Wang C.C."/>
            <person name="Dunne R.L."/>
            <person name="Upcroft J.A."/>
            <person name="Upcroft P."/>
            <person name="White O."/>
            <person name="Salzberg S.L."/>
            <person name="Tang P."/>
            <person name="Chiu C.-H."/>
            <person name="Lee Y.-S."/>
            <person name="Embley T.M."/>
            <person name="Coombs G.H."/>
            <person name="Mottram J.C."/>
            <person name="Tachezy J."/>
            <person name="Fraser-Liggett C.M."/>
            <person name="Johnson P.J."/>
        </authorList>
    </citation>
    <scope>NUCLEOTIDE SEQUENCE [LARGE SCALE GENOMIC DNA]</scope>
    <source>
        <strain evidence="1">G3</strain>
    </source>
</reference>
<dbReference type="Proteomes" id="UP000001542">
    <property type="component" value="Unassembled WGS sequence"/>
</dbReference>
<evidence type="ECO:0000313" key="1">
    <source>
        <dbReference type="EMBL" id="EAX97535.1"/>
    </source>
</evidence>